<gene>
    <name evidence="1" type="ORF">BDW59DRAFT_163603</name>
</gene>
<accession>A0ABR4I726</accession>
<organism evidence="1 2">
    <name type="scientific">Aspergillus cavernicola</name>
    <dbReference type="NCBI Taxonomy" id="176166"/>
    <lineage>
        <taxon>Eukaryota</taxon>
        <taxon>Fungi</taxon>
        <taxon>Dikarya</taxon>
        <taxon>Ascomycota</taxon>
        <taxon>Pezizomycotina</taxon>
        <taxon>Eurotiomycetes</taxon>
        <taxon>Eurotiomycetidae</taxon>
        <taxon>Eurotiales</taxon>
        <taxon>Aspergillaceae</taxon>
        <taxon>Aspergillus</taxon>
        <taxon>Aspergillus subgen. Nidulantes</taxon>
    </lineage>
</organism>
<protein>
    <submittedName>
        <fullName evidence="1">Isoprenoid synthase domain-containing protein</fullName>
    </submittedName>
</protein>
<dbReference type="Proteomes" id="UP001610335">
    <property type="component" value="Unassembled WGS sequence"/>
</dbReference>
<dbReference type="Pfam" id="PF19086">
    <property type="entry name" value="Terpene_syn_C_2"/>
    <property type="match status" value="1"/>
</dbReference>
<dbReference type="Gene3D" id="1.10.600.10">
    <property type="entry name" value="Farnesyl Diphosphate Synthase"/>
    <property type="match status" value="1"/>
</dbReference>
<dbReference type="SUPFAM" id="SSF48576">
    <property type="entry name" value="Terpenoid synthases"/>
    <property type="match status" value="1"/>
</dbReference>
<sequence>MPPKTTLPTRCSPLASQLTQNVHSYLSTTWTFSSEKYKAAFFAMDFPRLIALFCPDGPLDRLESAALFVCLTGILDDAFSQISVSESRIIGKKLLAIMQGSEPADPSIPLEKILHKIISDMNSQNPVLAKDVINGAIALFLAQTAKERLDVMQLDEYFAFRVRDVGGEFFLSLTRFVNNIHIPTPQLPKFQPLEEPIIKHMILANDILSWVKELKEAGESNQEGAAVCSAVPIVARNLGIGFEGARRVLWVACRELEGVFLGQVGELDGVGVGKEGERYIEALGYLASGNEEWSRTTSRYRVD</sequence>
<reference evidence="1 2" key="1">
    <citation type="submission" date="2024-07" db="EMBL/GenBank/DDBJ databases">
        <title>Section-level genome sequencing and comparative genomics of Aspergillus sections Usti and Cavernicolus.</title>
        <authorList>
            <consortium name="Lawrence Berkeley National Laboratory"/>
            <person name="Nybo J.L."/>
            <person name="Vesth T.C."/>
            <person name="Theobald S."/>
            <person name="Frisvad J.C."/>
            <person name="Larsen T.O."/>
            <person name="Kjaerboelling I."/>
            <person name="Rothschild-Mancinelli K."/>
            <person name="Lyhne E.K."/>
            <person name="Kogle M.E."/>
            <person name="Barry K."/>
            <person name="Clum A."/>
            <person name="Na H."/>
            <person name="Ledsgaard L."/>
            <person name="Lin J."/>
            <person name="Lipzen A."/>
            <person name="Kuo A."/>
            <person name="Riley R."/>
            <person name="Mondo S."/>
            <person name="LaButti K."/>
            <person name="Haridas S."/>
            <person name="Pangalinan J."/>
            <person name="Salamov A.A."/>
            <person name="Simmons B.A."/>
            <person name="Magnuson J.K."/>
            <person name="Chen J."/>
            <person name="Drula E."/>
            <person name="Henrissat B."/>
            <person name="Wiebenga A."/>
            <person name="Lubbers R.J."/>
            <person name="Gomes A.C."/>
            <person name="Makela M.R."/>
            <person name="Stajich J."/>
            <person name="Grigoriev I.V."/>
            <person name="Mortensen U.H."/>
            <person name="De vries R.P."/>
            <person name="Baker S.E."/>
            <person name="Andersen M.R."/>
        </authorList>
    </citation>
    <scope>NUCLEOTIDE SEQUENCE [LARGE SCALE GENOMIC DNA]</scope>
    <source>
        <strain evidence="1 2">CBS 600.67</strain>
    </source>
</reference>
<dbReference type="EMBL" id="JBFXLS010000056">
    <property type="protein sequence ID" value="KAL2822792.1"/>
    <property type="molecule type" value="Genomic_DNA"/>
</dbReference>
<name>A0ABR4I726_9EURO</name>
<keyword evidence="2" id="KW-1185">Reference proteome</keyword>
<comment type="caution">
    <text evidence="1">The sequence shown here is derived from an EMBL/GenBank/DDBJ whole genome shotgun (WGS) entry which is preliminary data.</text>
</comment>
<dbReference type="InterPro" id="IPR008949">
    <property type="entry name" value="Isoprenoid_synthase_dom_sf"/>
</dbReference>
<evidence type="ECO:0000313" key="2">
    <source>
        <dbReference type="Proteomes" id="UP001610335"/>
    </source>
</evidence>
<evidence type="ECO:0000313" key="1">
    <source>
        <dbReference type="EMBL" id="KAL2822792.1"/>
    </source>
</evidence>
<proteinExistence type="predicted"/>